<dbReference type="OrthoDB" id="4062651at2759"/>
<dbReference type="GO" id="GO:0061630">
    <property type="term" value="F:ubiquitin protein ligase activity"/>
    <property type="evidence" value="ECO:0007669"/>
    <property type="project" value="UniProtKB-EC"/>
</dbReference>
<dbReference type="EC" id="2.3.2.27" evidence="3"/>
<evidence type="ECO:0000256" key="5">
    <source>
        <dbReference type="ARBA" id="ARBA00022741"/>
    </source>
</evidence>
<sequence>MAGSSTPNPLGRRVPESVPATATRWPEIVEELPESRAVGEEEEEKVYVALPLEVKEGKETLQWVLKNISADEKLVILHIHRPPQLIPMMGAMVPVRQLEEHRVRSYRQQERMKVETILDEYLDICSKSKFHAEKLVFEMNDVSNGIVELVARLGIAKLVMGAAADRCYSKKMTSPKSKTAIAVQQKAHLSCKIWFVCKGHLICTRDGAIDRTVTPESPSFSSSSRSSQSGQLRSMSLPQGQTEKPNWVIVPIPRSTSEKMISHKKASVLGLTFPSPGKLTATQSKILAEGIASVTNTCEGCLKRLQSSGNSSYIFSPNSGVCSSSSSSARHDDEESGSGSRRLPHLLSEEDLQFSSPPPELEAYDLTSDVYERLQEVHLESEKLKLESYKETCKRQKAESAAFDALRKAKQVEYQYKAVLKKKQEVDEVLDFERKDTEKVKKERDEYVQELQKARDRESHLMAQITDTEHVVKEFEEKLLKALNKLQSLRTECDRLKQERDIALQEAEVLLQKKGEASNRAKNLSFSVFTYSELAEATGNFDDSLKIGEGGYGSVFKGFLRHTMVAIKMLNSQGMQGQEEFHQEMEVLSMVRHPHLVTLIGTCPEAWALIYEYLPRRSLDDRLACKGNTPPLPWHVRMRIAAEICSALIFLHSSKPHGIVHGDLKPANILLDANFVSKLGDFGISRLLGRSNVTETPFWHTIPKGTLPYMDPEFVSSGDITLHSDVYSFGIILLHLLTGMPAMGIINKVKDAVHEEQLSLMLDSSAGNWPYDKAKQVVELALRCCETSRKNRPDLARDAWRVLMPMANMNDCGSSSGSVSQGMFVPSYFICPISKELMKDPQIAADGFSYEAEAIRRWFDSGHNTSPMTNLRFAHQVLIPNRALRCAIEEWK</sequence>
<keyword evidence="5 9" id="KW-0547">Nucleotide-binding</keyword>
<evidence type="ECO:0000313" key="14">
    <source>
        <dbReference type="EMBL" id="PKA59384.1"/>
    </source>
</evidence>
<dbReference type="InterPro" id="IPR051348">
    <property type="entry name" value="U-box_ubiquitin_ligases"/>
</dbReference>
<feature type="binding site" evidence="9">
    <location>
        <position position="568"/>
    </location>
    <ligand>
        <name>ATP</name>
        <dbReference type="ChEBI" id="CHEBI:30616"/>
    </ligand>
</feature>
<evidence type="ECO:0000256" key="1">
    <source>
        <dbReference type="ARBA" id="ARBA00000900"/>
    </source>
</evidence>
<comment type="catalytic activity">
    <reaction evidence="1">
        <text>S-ubiquitinyl-[E2 ubiquitin-conjugating enzyme]-L-cysteine + [acceptor protein]-L-lysine = [E2 ubiquitin-conjugating enzyme]-L-cysteine + N(6)-ubiquitinyl-[acceptor protein]-L-lysine.</text>
        <dbReference type="EC" id="2.3.2.27"/>
    </reaction>
</comment>
<feature type="region of interest" description="Disordered" evidence="11">
    <location>
        <begin position="213"/>
        <end position="240"/>
    </location>
</feature>
<keyword evidence="6" id="KW-0418">Kinase</keyword>
<feature type="region of interest" description="Disordered" evidence="11">
    <location>
        <begin position="320"/>
        <end position="358"/>
    </location>
</feature>
<dbReference type="STRING" id="1088818.A0A2I0AV03"/>
<dbReference type="CDD" id="cd16655">
    <property type="entry name" value="RING-Ubox_WDSUB1-like"/>
    <property type="match status" value="1"/>
</dbReference>
<dbReference type="Pfam" id="PF00069">
    <property type="entry name" value="Pkinase"/>
    <property type="match status" value="1"/>
</dbReference>
<dbReference type="CDD" id="cd01989">
    <property type="entry name" value="USP_STK_Ubox_N"/>
    <property type="match status" value="1"/>
</dbReference>
<dbReference type="InterPro" id="IPR017441">
    <property type="entry name" value="Protein_kinase_ATP_BS"/>
</dbReference>
<dbReference type="SUPFAM" id="SSF52402">
    <property type="entry name" value="Adenine nucleotide alpha hydrolases-like"/>
    <property type="match status" value="1"/>
</dbReference>
<dbReference type="UniPathway" id="UPA00143"/>
<dbReference type="GO" id="GO:0004672">
    <property type="term" value="F:protein kinase activity"/>
    <property type="evidence" value="ECO:0007669"/>
    <property type="project" value="InterPro"/>
</dbReference>
<dbReference type="PANTHER" id="PTHR45647:SF100">
    <property type="entry name" value="U-BOX DOMAIN-CONTAINING PROTEIN 33"/>
    <property type="match status" value="1"/>
</dbReference>
<keyword evidence="10" id="KW-0175">Coiled coil</keyword>
<dbReference type="PROSITE" id="PS00107">
    <property type="entry name" value="PROTEIN_KINASE_ATP"/>
    <property type="match status" value="1"/>
</dbReference>
<dbReference type="InterPro" id="IPR003613">
    <property type="entry name" value="Ubox_domain"/>
</dbReference>
<evidence type="ECO:0000313" key="15">
    <source>
        <dbReference type="Proteomes" id="UP000236161"/>
    </source>
</evidence>
<dbReference type="GO" id="GO:0016567">
    <property type="term" value="P:protein ubiquitination"/>
    <property type="evidence" value="ECO:0007669"/>
    <property type="project" value="UniProtKB-UniPathway"/>
</dbReference>
<dbReference type="SUPFAM" id="SSF56112">
    <property type="entry name" value="Protein kinase-like (PK-like)"/>
    <property type="match status" value="1"/>
</dbReference>
<dbReference type="InterPro" id="IPR014729">
    <property type="entry name" value="Rossmann-like_a/b/a_fold"/>
</dbReference>
<dbReference type="EMBL" id="KZ451950">
    <property type="protein sequence ID" value="PKA59384.1"/>
    <property type="molecule type" value="Genomic_DNA"/>
</dbReference>
<feature type="coiled-coil region" evidence="10">
    <location>
        <begin position="437"/>
        <end position="513"/>
    </location>
</feature>
<name>A0A2I0AV03_9ASPA</name>
<comment type="pathway">
    <text evidence="2">Protein modification; protein ubiquitination.</text>
</comment>
<dbReference type="GO" id="GO:0005524">
    <property type="term" value="F:ATP binding"/>
    <property type="evidence" value="ECO:0007669"/>
    <property type="project" value="UniProtKB-UniRule"/>
</dbReference>
<evidence type="ECO:0000256" key="7">
    <source>
        <dbReference type="ARBA" id="ARBA00022786"/>
    </source>
</evidence>
<feature type="domain" description="U-box" evidence="13">
    <location>
        <begin position="824"/>
        <end position="892"/>
    </location>
</feature>
<protein>
    <recommendedName>
        <fullName evidence="3">RING-type E3 ubiquitin transferase</fullName>
        <ecNumber evidence="3">2.3.2.27</ecNumber>
    </recommendedName>
</protein>
<dbReference type="SUPFAM" id="SSF57850">
    <property type="entry name" value="RING/U-box"/>
    <property type="match status" value="1"/>
</dbReference>
<evidence type="ECO:0000256" key="8">
    <source>
        <dbReference type="ARBA" id="ARBA00022840"/>
    </source>
</evidence>
<dbReference type="PANTHER" id="PTHR45647">
    <property type="entry name" value="OS02G0152300 PROTEIN"/>
    <property type="match status" value="1"/>
</dbReference>
<evidence type="ECO:0000259" key="13">
    <source>
        <dbReference type="PROSITE" id="PS51698"/>
    </source>
</evidence>
<keyword evidence="15" id="KW-1185">Reference proteome</keyword>
<evidence type="ECO:0000256" key="2">
    <source>
        <dbReference type="ARBA" id="ARBA00004906"/>
    </source>
</evidence>
<proteinExistence type="predicted"/>
<keyword evidence="7" id="KW-0833">Ubl conjugation pathway</keyword>
<dbReference type="InterPro" id="IPR008271">
    <property type="entry name" value="Ser/Thr_kinase_AS"/>
</dbReference>
<evidence type="ECO:0000256" key="11">
    <source>
        <dbReference type="SAM" id="MobiDB-lite"/>
    </source>
</evidence>
<dbReference type="Pfam" id="PF04564">
    <property type="entry name" value="U-box"/>
    <property type="match status" value="1"/>
</dbReference>
<keyword evidence="8 9" id="KW-0067">ATP-binding</keyword>
<keyword evidence="4 14" id="KW-0808">Transferase</keyword>
<dbReference type="InterPro" id="IPR011009">
    <property type="entry name" value="Kinase-like_dom_sf"/>
</dbReference>
<gene>
    <name evidence="14" type="primary">PUB33</name>
    <name evidence="14" type="ORF">AXF42_Ash001478</name>
</gene>
<feature type="domain" description="Protein kinase" evidence="12">
    <location>
        <begin position="541"/>
        <end position="804"/>
    </location>
</feature>
<dbReference type="Gene3D" id="3.30.40.10">
    <property type="entry name" value="Zinc/RING finger domain, C3HC4 (zinc finger)"/>
    <property type="match status" value="1"/>
</dbReference>
<dbReference type="InterPro" id="IPR000719">
    <property type="entry name" value="Prot_kinase_dom"/>
</dbReference>
<evidence type="ECO:0000259" key="12">
    <source>
        <dbReference type="PROSITE" id="PS50011"/>
    </source>
</evidence>
<dbReference type="SMART" id="SM00504">
    <property type="entry name" value="Ubox"/>
    <property type="match status" value="1"/>
</dbReference>
<dbReference type="PROSITE" id="PS50011">
    <property type="entry name" value="PROTEIN_KINASE_DOM"/>
    <property type="match status" value="1"/>
</dbReference>
<dbReference type="Gene3D" id="3.30.200.20">
    <property type="entry name" value="Phosphorylase Kinase, domain 1"/>
    <property type="match status" value="1"/>
</dbReference>
<organism evidence="14 15">
    <name type="scientific">Apostasia shenzhenica</name>
    <dbReference type="NCBI Taxonomy" id="1088818"/>
    <lineage>
        <taxon>Eukaryota</taxon>
        <taxon>Viridiplantae</taxon>
        <taxon>Streptophyta</taxon>
        <taxon>Embryophyta</taxon>
        <taxon>Tracheophyta</taxon>
        <taxon>Spermatophyta</taxon>
        <taxon>Magnoliopsida</taxon>
        <taxon>Liliopsida</taxon>
        <taxon>Asparagales</taxon>
        <taxon>Orchidaceae</taxon>
        <taxon>Apostasioideae</taxon>
        <taxon>Apostasia</taxon>
    </lineage>
</organism>
<dbReference type="AlphaFoldDB" id="A0A2I0AV03"/>
<dbReference type="Gene3D" id="3.40.50.620">
    <property type="entry name" value="HUPs"/>
    <property type="match status" value="1"/>
</dbReference>
<dbReference type="Gene3D" id="1.10.510.10">
    <property type="entry name" value="Transferase(Phosphotransferase) domain 1"/>
    <property type="match status" value="1"/>
</dbReference>
<dbReference type="FunFam" id="3.30.200.20:FF:000162">
    <property type="entry name" value="Adenine nucleotide alpha hydrolase-like domain kinase"/>
    <property type="match status" value="1"/>
</dbReference>
<dbReference type="PROSITE" id="PS00108">
    <property type="entry name" value="PROTEIN_KINASE_ST"/>
    <property type="match status" value="1"/>
</dbReference>
<feature type="compositionally biased region" description="Low complexity" evidence="11">
    <location>
        <begin position="217"/>
        <end position="237"/>
    </location>
</feature>
<evidence type="ECO:0000256" key="6">
    <source>
        <dbReference type="ARBA" id="ARBA00022777"/>
    </source>
</evidence>
<dbReference type="SMART" id="SM00220">
    <property type="entry name" value="S_TKc"/>
    <property type="match status" value="1"/>
</dbReference>
<evidence type="ECO:0000256" key="10">
    <source>
        <dbReference type="SAM" id="Coils"/>
    </source>
</evidence>
<evidence type="ECO:0000256" key="3">
    <source>
        <dbReference type="ARBA" id="ARBA00012483"/>
    </source>
</evidence>
<dbReference type="InterPro" id="IPR013083">
    <property type="entry name" value="Znf_RING/FYVE/PHD"/>
</dbReference>
<evidence type="ECO:0000256" key="9">
    <source>
        <dbReference type="PROSITE-ProRule" id="PRU10141"/>
    </source>
</evidence>
<accession>A0A2I0AV03</accession>
<dbReference type="Proteomes" id="UP000236161">
    <property type="component" value="Unassembled WGS sequence"/>
</dbReference>
<dbReference type="PROSITE" id="PS51698">
    <property type="entry name" value="U_BOX"/>
    <property type="match status" value="1"/>
</dbReference>
<evidence type="ECO:0000256" key="4">
    <source>
        <dbReference type="ARBA" id="ARBA00022679"/>
    </source>
</evidence>
<reference evidence="14 15" key="1">
    <citation type="journal article" date="2017" name="Nature">
        <title>The Apostasia genome and the evolution of orchids.</title>
        <authorList>
            <person name="Zhang G.Q."/>
            <person name="Liu K.W."/>
            <person name="Li Z."/>
            <person name="Lohaus R."/>
            <person name="Hsiao Y.Y."/>
            <person name="Niu S.C."/>
            <person name="Wang J.Y."/>
            <person name="Lin Y.C."/>
            <person name="Xu Q."/>
            <person name="Chen L.J."/>
            <person name="Yoshida K."/>
            <person name="Fujiwara S."/>
            <person name="Wang Z.W."/>
            <person name="Zhang Y.Q."/>
            <person name="Mitsuda N."/>
            <person name="Wang M."/>
            <person name="Liu G.H."/>
            <person name="Pecoraro L."/>
            <person name="Huang H.X."/>
            <person name="Xiao X.J."/>
            <person name="Lin M."/>
            <person name="Wu X.Y."/>
            <person name="Wu W.L."/>
            <person name="Chen Y.Y."/>
            <person name="Chang S.B."/>
            <person name="Sakamoto S."/>
            <person name="Ohme-Takagi M."/>
            <person name="Yagi M."/>
            <person name="Zeng S.J."/>
            <person name="Shen C.Y."/>
            <person name="Yeh C.M."/>
            <person name="Luo Y.B."/>
            <person name="Tsai W.C."/>
            <person name="Van de Peer Y."/>
            <person name="Liu Z.J."/>
        </authorList>
    </citation>
    <scope>NUCLEOTIDE SEQUENCE [LARGE SCALE GENOMIC DNA]</scope>
    <source>
        <strain evidence="15">cv. Shenzhen</strain>
        <tissue evidence="14">Stem</tissue>
    </source>
</reference>
<feature type="region of interest" description="Disordered" evidence="11">
    <location>
        <begin position="1"/>
        <end position="25"/>
    </location>
</feature>